<reference evidence="2" key="1">
    <citation type="journal article" date="2015" name="J. Biol. Chem.">
        <title>The biosynthesis of capuramycin-type antibiotics: identification of the A-102395 biosynthetic gene cluster, mechanism of self-resistance, and formation of uridine-5'-carboxamide.</title>
        <authorList>
            <person name="Cai W."/>
            <person name="Goswami A."/>
            <person name="Yang Z."/>
            <person name="Liu X."/>
            <person name="Green K.D."/>
            <person name="Barnard-Britson S."/>
            <person name="Baba S."/>
            <person name="Funabashi M."/>
            <person name="Nonaka K."/>
            <person name="Sunkara M."/>
            <person name="Morris A.J."/>
            <person name="Spork A.P."/>
            <person name="Ducho C."/>
            <person name="Garneau-Tsodikova S."/>
            <person name="Thorson J.S."/>
            <person name="Van Lanen S.G."/>
        </authorList>
    </citation>
    <scope>NUCLEOTIDE SEQUENCE</scope>
    <source>
        <strain evidence="2">SANK 60206</strain>
    </source>
</reference>
<evidence type="ECO:0000313" key="2">
    <source>
        <dbReference type="EMBL" id="AKC92676.1"/>
    </source>
</evidence>
<name>A0A0E3USD8_9PSEU</name>
<accession>A0A0E3USD8</accession>
<dbReference type="EMBL" id="KP995196">
    <property type="protein sequence ID" value="AKC92676.1"/>
    <property type="molecule type" value="Genomic_DNA"/>
</dbReference>
<protein>
    <recommendedName>
        <fullName evidence="1">Carrier domain-containing protein</fullName>
    </recommendedName>
</protein>
<sequence length="85" mass="9579">MTETENRVAQVLRKVLTKADPAVMTAEADLVNDLGMDSLEMISFLLGVEDEFDLELDYDNLALDDLRSIRQFAVYIAELRVEAQA</sequence>
<dbReference type="InterPro" id="IPR009081">
    <property type="entry name" value="PP-bd_ACP"/>
</dbReference>
<proteinExistence type="predicted"/>
<feature type="domain" description="Carrier" evidence="1">
    <location>
        <begin position="2"/>
        <end position="80"/>
    </location>
</feature>
<organism evidence="2">
    <name type="scientific">Amycolatopsis sp. SANK 60206</name>
    <dbReference type="NCBI Taxonomy" id="1642649"/>
    <lineage>
        <taxon>Bacteria</taxon>
        <taxon>Bacillati</taxon>
        <taxon>Actinomycetota</taxon>
        <taxon>Actinomycetes</taxon>
        <taxon>Pseudonocardiales</taxon>
        <taxon>Pseudonocardiaceae</taxon>
        <taxon>Amycolatopsis</taxon>
    </lineage>
</organism>
<evidence type="ECO:0000259" key="1">
    <source>
        <dbReference type="PROSITE" id="PS50075"/>
    </source>
</evidence>
<dbReference type="InterPro" id="IPR036736">
    <property type="entry name" value="ACP-like_sf"/>
</dbReference>
<dbReference type="AlphaFoldDB" id="A0A0E3USD8"/>
<dbReference type="SUPFAM" id="SSF47336">
    <property type="entry name" value="ACP-like"/>
    <property type="match status" value="1"/>
</dbReference>
<dbReference type="Pfam" id="PF00550">
    <property type="entry name" value="PP-binding"/>
    <property type="match status" value="1"/>
</dbReference>
<dbReference type="Gene3D" id="1.10.1200.10">
    <property type="entry name" value="ACP-like"/>
    <property type="match status" value="1"/>
</dbReference>
<dbReference type="PROSITE" id="PS50075">
    <property type="entry name" value="CARRIER"/>
    <property type="match status" value="1"/>
</dbReference>